<evidence type="ECO:0000313" key="2">
    <source>
        <dbReference type="Proteomes" id="UP000032142"/>
    </source>
</evidence>
<sequence>MCRKKGFSLDG</sequence>
<protein>
    <submittedName>
        <fullName evidence="1">Uncharacterized protein</fullName>
    </submittedName>
</protein>
<evidence type="ECO:0000313" key="1">
    <source>
        <dbReference type="EMBL" id="KHF99378.1"/>
    </source>
</evidence>
<dbReference type="Proteomes" id="UP000032142">
    <property type="component" value="Unassembled WGS sequence"/>
</dbReference>
<dbReference type="EMBL" id="JRRC01075671">
    <property type="protein sequence ID" value="KHF99378.1"/>
    <property type="molecule type" value="Genomic_DNA"/>
</dbReference>
<reference evidence="2" key="1">
    <citation type="submission" date="2014-09" db="EMBL/GenBank/DDBJ databases">
        <authorList>
            <person name="Mudge J."/>
            <person name="Ramaraj T."/>
            <person name="Lindquist I.E."/>
            <person name="Bharti A.K."/>
            <person name="Sundararajan A."/>
            <person name="Cameron C.T."/>
            <person name="Woodward J.E."/>
            <person name="May G.D."/>
            <person name="Brubaker C."/>
            <person name="Broadhvest J."/>
            <person name="Wilkins T.A."/>
        </authorList>
    </citation>
    <scope>NUCLEOTIDE SEQUENCE</scope>
    <source>
        <strain evidence="2">cv. AKA8401</strain>
    </source>
</reference>
<accession>A0A0B0MIV7</accession>
<keyword evidence="2" id="KW-1185">Reference proteome</keyword>
<gene>
    <name evidence="1" type="ORF">F383_38337</name>
</gene>
<organism evidence="1 2">
    <name type="scientific">Gossypium arboreum</name>
    <name type="common">Tree cotton</name>
    <name type="synonym">Gossypium nanking</name>
    <dbReference type="NCBI Taxonomy" id="29729"/>
    <lineage>
        <taxon>Eukaryota</taxon>
        <taxon>Viridiplantae</taxon>
        <taxon>Streptophyta</taxon>
        <taxon>Embryophyta</taxon>
        <taxon>Tracheophyta</taxon>
        <taxon>Spermatophyta</taxon>
        <taxon>Magnoliopsida</taxon>
        <taxon>eudicotyledons</taxon>
        <taxon>Gunneridae</taxon>
        <taxon>Pentapetalae</taxon>
        <taxon>rosids</taxon>
        <taxon>malvids</taxon>
        <taxon>Malvales</taxon>
        <taxon>Malvaceae</taxon>
        <taxon>Malvoideae</taxon>
        <taxon>Gossypium</taxon>
    </lineage>
</organism>
<proteinExistence type="predicted"/>
<comment type="caution">
    <text evidence="1">The sequence shown here is derived from an EMBL/GenBank/DDBJ whole genome shotgun (WGS) entry which is preliminary data.</text>
</comment>
<name>A0A0B0MIV7_GOSAR</name>